<comment type="caution">
    <text evidence="4">The sequence shown here is derived from an EMBL/GenBank/DDBJ whole genome shotgun (WGS) entry which is preliminary data.</text>
</comment>
<name>A0A5J4QWX0_9ZZZZ</name>
<gene>
    <name evidence="4" type="ORF">EZS27_024463</name>
</gene>
<protein>
    <recommendedName>
        <fullName evidence="5">TonB-dependent receptor</fullName>
    </recommendedName>
</protein>
<organism evidence="4">
    <name type="scientific">termite gut metagenome</name>
    <dbReference type="NCBI Taxonomy" id="433724"/>
    <lineage>
        <taxon>unclassified sequences</taxon>
        <taxon>metagenomes</taxon>
        <taxon>organismal metagenomes</taxon>
    </lineage>
</organism>
<proteinExistence type="predicted"/>
<feature type="non-terminal residue" evidence="4">
    <location>
        <position position="1"/>
    </location>
</feature>
<keyword evidence="2" id="KW-0472">Membrane</keyword>
<evidence type="ECO:0000256" key="2">
    <source>
        <dbReference type="ARBA" id="ARBA00023136"/>
    </source>
</evidence>
<accession>A0A5J4QWX0</accession>
<evidence type="ECO:0000256" key="1">
    <source>
        <dbReference type="ARBA" id="ARBA00004442"/>
    </source>
</evidence>
<reference evidence="4" key="1">
    <citation type="submission" date="2019-03" db="EMBL/GenBank/DDBJ databases">
        <title>Single cell metagenomics reveals metabolic interactions within the superorganism composed of flagellate Streblomastix strix and complex community of Bacteroidetes bacteria on its surface.</title>
        <authorList>
            <person name="Treitli S.C."/>
            <person name="Kolisko M."/>
            <person name="Husnik F."/>
            <person name="Keeling P."/>
            <person name="Hampl V."/>
        </authorList>
    </citation>
    <scope>NUCLEOTIDE SEQUENCE</scope>
    <source>
        <strain evidence="4">STM</strain>
    </source>
</reference>
<evidence type="ECO:0008006" key="5">
    <source>
        <dbReference type="Google" id="ProtNLM"/>
    </source>
</evidence>
<evidence type="ECO:0000256" key="3">
    <source>
        <dbReference type="ARBA" id="ARBA00023237"/>
    </source>
</evidence>
<keyword evidence="3" id="KW-0998">Cell outer membrane</keyword>
<dbReference type="EMBL" id="SNRY01002168">
    <property type="protein sequence ID" value="KAA6326437.1"/>
    <property type="molecule type" value="Genomic_DNA"/>
</dbReference>
<dbReference type="GO" id="GO:0009279">
    <property type="term" value="C:cell outer membrane"/>
    <property type="evidence" value="ECO:0007669"/>
    <property type="project" value="UniProtKB-SubCell"/>
</dbReference>
<comment type="subcellular location">
    <subcellularLocation>
        <location evidence="1">Cell outer membrane</location>
    </subcellularLocation>
</comment>
<evidence type="ECO:0000313" key="4">
    <source>
        <dbReference type="EMBL" id="KAA6326437.1"/>
    </source>
</evidence>
<dbReference type="AlphaFoldDB" id="A0A5J4QWX0"/>
<sequence>ISQPFYSFPNAYVALKKNAVVMGLWGKNLTETEYATFYFKSVGNSFIQRGKPLQMGVFLTINL</sequence>
<dbReference type="Gene3D" id="2.40.170.20">
    <property type="entry name" value="TonB-dependent receptor, beta-barrel domain"/>
    <property type="match status" value="1"/>
</dbReference>
<dbReference type="InterPro" id="IPR036942">
    <property type="entry name" value="Beta-barrel_TonB_sf"/>
</dbReference>